<keyword evidence="2" id="KW-1133">Transmembrane helix</keyword>
<feature type="transmembrane region" description="Helical" evidence="2">
    <location>
        <begin position="88"/>
        <end position="119"/>
    </location>
</feature>
<dbReference type="RefSeq" id="WP_149518524.1">
    <property type="nucleotide sequence ID" value="NZ_VSJJ01000011.1"/>
</dbReference>
<accession>A0A5B0DBP3</accession>
<evidence type="ECO:0000256" key="2">
    <source>
        <dbReference type="SAM" id="Phobius"/>
    </source>
</evidence>
<proteinExistence type="predicted"/>
<evidence type="ECO:0008006" key="5">
    <source>
        <dbReference type="Google" id="ProtNLM"/>
    </source>
</evidence>
<keyword evidence="2" id="KW-0812">Transmembrane</keyword>
<name>A0A5B0DBP3_STRCR</name>
<protein>
    <recommendedName>
        <fullName evidence="5">Beta-carotene 15,15'-monooxygenase</fullName>
    </recommendedName>
</protein>
<sequence>MTRILNFLNSIVDKFNEDYEQYKSREENLKNLKVLKILNNTIYIEQKAWKDIGKYACYGIFYGFLLFVFSICRPSYDNIGHSWLNLLWPIMYLFILICLIFRSYYILLMLSIQCISLFIRKDFFRKKRFLNIIITTFPELFWLKHYFLLLPIFAFSIMISYFIPIPVTKNNYTLICISILIATRMMTWILKRITHSQPRFLFGDYTSSPTIILAILGILGLILGGVNLEKNYFWSLTFIIVTISSHGIKVVIDELYIEGCHKAQRILEVELLSIKPNYDKLKECYFYGGEKYKEKLLSTEKFLEVIVKNELKSLKDLKTYDDYMLYKVYKGRSYL</sequence>
<dbReference type="Proteomes" id="UP000323039">
    <property type="component" value="Unassembled WGS sequence"/>
</dbReference>
<dbReference type="EMBL" id="VSJJ01000011">
    <property type="protein sequence ID" value="KAA0963362.1"/>
    <property type="molecule type" value="Genomic_DNA"/>
</dbReference>
<feature type="transmembrane region" description="Helical" evidence="2">
    <location>
        <begin position="171"/>
        <end position="190"/>
    </location>
</feature>
<feature type="transmembrane region" description="Helical" evidence="2">
    <location>
        <begin position="55"/>
        <end position="76"/>
    </location>
</feature>
<feature type="transmembrane region" description="Helical" evidence="2">
    <location>
        <begin position="146"/>
        <end position="165"/>
    </location>
</feature>
<evidence type="ECO:0000313" key="3">
    <source>
        <dbReference type="EMBL" id="KAA0963362.1"/>
    </source>
</evidence>
<feature type="transmembrane region" description="Helical" evidence="2">
    <location>
        <begin position="202"/>
        <end position="226"/>
    </location>
</feature>
<evidence type="ECO:0000313" key="4">
    <source>
        <dbReference type="Proteomes" id="UP000323039"/>
    </source>
</evidence>
<keyword evidence="2" id="KW-0472">Membrane</keyword>
<reference evidence="3 4" key="1">
    <citation type="submission" date="2019-08" db="EMBL/GenBank/DDBJ databases">
        <title>Genome sequence and analysis of Streptococcus cristatus strain S22 isolated from throat swab of children scarlet fever in Hangzhou, China.</title>
        <authorList>
            <person name="Huang Y."/>
            <person name="Xie L."/>
        </authorList>
    </citation>
    <scope>NUCLEOTIDE SEQUENCE [LARGE SCALE GENOMIC DNA]</scope>
    <source>
        <strain evidence="3 4">S22</strain>
    </source>
</reference>
<organism evidence="3 4">
    <name type="scientific">Streptococcus cristatus</name>
    <dbReference type="NCBI Taxonomy" id="45634"/>
    <lineage>
        <taxon>Bacteria</taxon>
        <taxon>Bacillati</taxon>
        <taxon>Bacillota</taxon>
        <taxon>Bacilli</taxon>
        <taxon>Lactobacillales</taxon>
        <taxon>Streptococcaceae</taxon>
        <taxon>Streptococcus</taxon>
    </lineage>
</organism>
<gene>
    <name evidence="3" type="ORF">FXF62_09375</name>
</gene>
<feature type="coiled-coil region" evidence="1">
    <location>
        <begin position="5"/>
        <end position="32"/>
    </location>
</feature>
<comment type="caution">
    <text evidence="3">The sequence shown here is derived from an EMBL/GenBank/DDBJ whole genome shotgun (WGS) entry which is preliminary data.</text>
</comment>
<evidence type="ECO:0000256" key="1">
    <source>
        <dbReference type="SAM" id="Coils"/>
    </source>
</evidence>
<keyword evidence="1" id="KW-0175">Coiled coil</keyword>
<dbReference type="AlphaFoldDB" id="A0A5B0DBP3"/>